<keyword evidence="1" id="KW-1133">Transmembrane helix</keyword>
<evidence type="ECO:0000313" key="2">
    <source>
        <dbReference type="EMBL" id="OQP54439.1"/>
    </source>
</evidence>
<evidence type="ECO:0000256" key="1">
    <source>
        <dbReference type="SAM" id="Phobius"/>
    </source>
</evidence>
<dbReference type="Proteomes" id="UP000192276">
    <property type="component" value="Unassembled WGS sequence"/>
</dbReference>
<keyword evidence="1" id="KW-0472">Membrane</keyword>
<feature type="transmembrane region" description="Helical" evidence="1">
    <location>
        <begin position="77"/>
        <end position="96"/>
    </location>
</feature>
<reference evidence="3" key="1">
    <citation type="submission" date="2016-04" db="EMBL/GenBank/DDBJ databases">
        <authorList>
            <person name="Chen L."/>
            <person name="Zhuang W."/>
            <person name="Wang G."/>
        </authorList>
    </citation>
    <scope>NUCLEOTIDE SEQUENCE [LARGE SCALE GENOMIC DNA]</scope>
    <source>
        <strain evidence="3">208</strain>
    </source>
</reference>
<sequence length="132" mass="15226">MEIHFKIAGVLLMVLALLHFYFPKYFNWKQELGKISLINRQIMYVHSFFIAFAVFLVGLLAFTSAGELMQTALGKRISLGIGIFWGARLIIQFFGYSSKLWKGKAFETTVHIMLAVFWTCLTALFILPYFSR</sequence>
<feature type="transmembrane region" description="Helical" evidence="1">
    <location>
        <begin position="108"/>
        <end position="130"/>
    </location>
</feature>
<gene>
    <name evidence="2" type="ORF">A4R26_27575</name>
</gene>
<keyword evidence="1" id="KW-0812">Transmembrane</keyword>
<dbReference type="EMBL" id="LWBP01000207">
    <property type="protein sequence ID" value="OQP54439.1"/>
    <property type="molecule type" value="Genomic_DNA"/>
</dbReference>
<dbReference type="RefSeq" id="WP_081169267.1">
    <property type="nucleotide sequence ID" value="NZ_LWBP01000207.1"/>
</dbReference>
<accession>A0A1V9F7Q4</accession>
<feature type="transmembrane region" description="Helical" evidence="1">
    <location>
        <begin position="5"/>
        <end position="22"/>
    </location>
</feature>
<protein>
    <submittedName>
        <fullName evidence="2">Uncharacterized protein</fullName>
    </submittedName>
</protein>
<dbReference type="STRING" id="550983.A4R26_27575"/>
<dbReference type="OrthoDB" id="670562at2"/>
<keyword evidence="3" id="KW-1185">Reference proteome</keyword>
<evidence type="ECO:0000313" key="3">
    <source>
        <dbReference type="Proteomes" id="UP000192276"/>
    </source>
</evidence>
<dbReference type="AlphaFoldDB" id="A0A1V9F7Q4"/>
<name>A0A1V9F7Q4_9BACT</name>
<comment type="caution">
    <text evidence="2">The sequence shown here is derived from an EMBL/GenBank/DDBJ whole genome shotgun (WGS) entry which is preliminary data.</text>
</comment>
<organism evidence="2 3">
    <name type="scientific">Niastella populi</name>
    <dbReference type="NCBI Taxonomy" id="550983"/>
    <lineage>
        <taxon>Bacteria</taxon>
        <taxon>Pseudomonadati</taxon>
        <taxon>Bacteroidota</taxon>
        <taxon>Chitinophagia</taxon>
        <taxon>Chitinophagales</taxon>
        <taxon>Chitinophagaceae</taxon>
        <taxon>Niastella</taxon>
    </lineage>
</organism>
<feature type="transmembrane region" description="Helical" evidence="1">
    <location>
        <begin position="42"/>
        <end position="65"/>
    </location>
</feature>
<proteinExistence type="predicted"/>